<dbReference type="SUPFAM" id="SSF56112">
    <property type="entry name" value="Protein kinase-like (PK-like)"/>
    <property type="match status" value="1"/>
</dbReference>
<gene>
    <name evidence="6" type="ORF">PCOR1329_LOCUS1422</name>
</gene>
<evidence type="ECO:0000256" key="1">
    <source>
        <dbReference type="ARBA" id="ARBA00008140"/>
    </source>
</evidence>
<evidence type="ECO:0000256" key="2">
    <source>
        <dbReference type="ARBA" id="ARBA00022670"/>
    </source>
</evidence>
<comment type="similarity">
    <text evidence="1">Belongs to the DeSI family.</text>
</comment>
<comment type="caution">
    <text evidence="6">The sequence shown here is derived from an EMBL/GenBank/DDBJ whole genome shotgun (WGS) entry which is preliminary data.</text>
</comment>
<protein>
    <recommendedName>
        <fullName evidence="5">Protein kinase domain-containing protein</fullName>
    </recommendedName>
</protein>
<name>A0ABN9PF21_9DINO</name>
<feature type="non-terminal residue" evidence="6">
    <location>
        <position position="1"/>
    </location>
</feature>
<dbReference type="SMART" id="SM00220">
    <property type="entry name" value="S_TKc"/>
    <property type="match status" value="1"/>
</dbReference>
<evidence type="ECO:0000313" key="6">
    <source>
        <dbReference type="EMBL" id="CAK0790049.1"/>
    </source>
</evidence>
<dbReference type="InterPro" id="IPR008271">
    <property type="entry name" value="Ser/Thr_kinase_AS"/>
</dbReference>
<accession>A0ABN9PF21</accession>
<organism evidence="6 7">
    <name type="scientific">Prorocentrum cordatum</name>
    <dbReference type="NCBI Taxonomy" id="2364126"/>
    <lineage>
        <taxon>Eukaryota</taxon>
        <taxon>Sar</taxon>
        <taxon>Alveolata</taxon>
        <taxon>Dinophyceae</taxon>
        <taxon>Prorocentrales</taxon>
        <taxon>Prorocentraceae</taxon>
        <taxon>Prorocentrum</taxon>
    </lineage>
</organism>
<evidence type="ECO:0000256" key="4">
    <source>
        <dbReference type="SAM" id="MobiDB-lite"/>
    </source>
</evidence>
<dbReference type="Pfam" id="PF00069">
    <property type="entry name" value="Pkinase"/>
    <property type="match status" value="1"/>
</dbReference>
<dbReference type="Proteomes" id="UP001189429">
    <property type="component" value="Unassembled WGS sequence"/>
</dbReference>
<feature type="region of interest" description="Disordered" evidence="4">
    <location>
        <begin position="113"/>
        <end position="146"/>
    </location>
</feature>
<keyword evidence="7" id="KW-1185">Reference proteome</keyword>
<proteinExistence type="inferred from homology"/>
<dbReference type="CDD" id="cd00180">
    <property type="entry name" value="PKc"/>
    <property type="match status" value="1"/>
</dbReference>
<evidence type="ECO:0000313" key="7">
    <source>
        <dbReference type="Proteomes" id="UP001189429"/>
    </source>
</evidence>
<evidence type="ECO:0000259" key="5">
    <source>
        <dbReference type="PROSITE" id="PS50011"/>
    </source>
</evidence>
<evidence type="ECO:0000256" key="3">
    <source>
        <dbReference type="ARBA" id="ARBA00022801"/>
    </source>
</evidence>
<keyword evidence="2" id="KW-0645">Protease</keyword>
<dbReference type="PROSITE" id="PS00108">
    <property type="entry name" value="PROTEIN_KINASE_ST"/>
    <property type="match status" value="1"/>
</dbReference>
<dbReference type="InterPro" id="IPR000719">
    <property type="entry name" value="Prot_kinase_dom"/>
</dbReference>
<reference evidence="6" key="1">
    <citation type="submission" date="2023-10" db="EMBL/GenBank/DDBJ databases">
        <authorList>
            <person name="Chen Y."/>
            <person name="Shah S."/>
            <person name="Dougan E. K."/>
            <person name="Thang M."/>
            <person name="Chan C."/>
        </authorList>
    </citation>
    <scope>NUCLEOTIDE SEQUENCE [LARGE SCALE GENOMIC DNA]</scope>
</reference>
<dbReference type="Gene3D" id="1.10.510.10">
    <property type="entry name" value="Transferase(Phosphotransferase) domain 1"/>
    <property type="match status" value="1"/>
</dbReference>
<dbReference type="PROSITE" id="PS50011">
    <property type="entry name" value="PROTEIN_KINASE_DOM"/>
    <property type="match status" value="1"/>
</dbReference>
<dbReference type="InterPro" id="IPR042266">
    <property type="entry name" value="PPPDE_sf"/>
</dbReference>
<feature type="domain" description="Protein kinase" evidence="5">
    <location>
        <begin position="256"/>
        <end position="487"/>
    </location>
</feature>
<sequence length="487" mass="52280">VADPSRARAGSIGSATSALDRQREVWVHVYDMGPVTGRLNQFVLRGANLGAFHVGVEVLGEEWSFQGFHDAWDDDTLCGVLRNPPRNHPDYLYRESVCLGMTPLDEDGDTQLDAQQHKRTQQHVSSTEARDGQCREQRACGQDGCDQGPAGRRIVKWCAGPAYLLALGSGVPIFEPPMVPSRSDPTLLSSYGDEVAELARLHRGRTPAAFAALVRPLPRPAAPTGADLATGAMALDAAPPGAALQLGEWEFCGGTTVIYPAAGTLSNSIVIVGRAARMGPGAGAKAAIMVAAKVVALDSGSREELDAIRREHEVLREISNAHPHVLPMLDFVEAPTGLVLLTRFAPRGDLSACLPRNTCAEEAELRKLSRQLLSALAFLHGRSIIHGDVKPSNVLLTELGGAMAAQLADFGLSRRVPLGQTFVHLCQVQGSHGFIPAEVMHRQELHFASDLFALGVLVFRYLGGYDPFYPASKVCRQDERASRGGSL</sequence>
<dbReference type="InterPro" id="IPR011009">
    <property type="entry name" value="Kinase-like_dom_sf"/>
</dbReference>
<dbReference type="Pfam" id="PF05903">
    <property type="entry name" value="Peptidase_C97"/>
    <property type="match status" value="1"/>
</dbReference>
<dbReference type="InterPro" id="IPR008580">
    <property type="entry name" value="PPPDE_dom"/>
</dbReference>
<dbReference type="PANTHER" id="PTHR24348">
    <property type="entry name" value="SERINE/THREONINE-PROTEIN KINASE UNC-51-RELATED"/>
    <property type="match status" value="1"/>
</dbReference>
<keyword evidence="3" id="KW-0378">Hydrolase</keyword>
<dbReference type="EMBL" id="CAUYUJ010000346">
    <property type="protein sequence ID" value="CAK0790049.1"/>
    <property type="molecule type" value="Genomic_DNA"/>
</dbReference>
<dbReference type="InterPro" id="IPR045269">
    <property type="entry name" value="Atg1-like"/>
</dbReference>
<dbReference type="PANTHER" id="PTHR24348:SF68">
    <property type="entry name" value="SERINE_THREONINE-PROTEIN KINASE ATG1C"/>
    <property type="match status" value="1"/>
</dbReference>
<dbReference type="Gene3D" id="3.90.1720.30">
    <property type="entry name" value="PPPDE domains"/>
    <property type="match status" value="1"/>
</dbReference>
<feature type="compositionally biased region" description="Basic and acidic residues" evidence="4">
    <location>
        <begin position="128"/>
        <end position="138"/>
    </location>
</feature>